<comment type="subcellular location">
    <subcellularLocation>
        <location evidence="7">Cytoplasm</location>
    </subcellularLocation>
</comment>
<evidence type="ECO:0000256" key="2">
    <source>
        <dbReference type="ARBA" id="ARBA00022722"/>
    </source>
</evidence>
<evidence type="ECO:0000256" key="6">
    <source>
        <dbReference type="ARBA" id="ARBA00022833"/>
    </source>
</evidence>
<dbReference type="Pfam" id="PF02130">
    <property type="entry name" value="YbeY"/>
    <property type="match status" value="1"/>
</dbReference>
<sequence length="156" mass="17057">MPRSVSLHNAHPRLKLDRKAVLRVIALLDAAADRFDGGPPDGELSLAFLTDPALADLHGQFLDDPTTTDVITFEGEPQFGTAGEVCVSADTAAAFAKKHDKDFSEELTLYVVHGWLHLAGYDDLEPAKKRRMRAAEARAMKLLSEASAVPTFSWKK</sequence>
<accession>A0ABZ1CFU5</accession>
<dbReference type="RefSeq" id="WP_221031027.1">
    <property type="nucleotide sequence ID" value="NZ_CP139781.1"/>
</dbReference>
<dbReference type="HAMAP" id="MF_00009">
    <property type="entry name" value="Endoribonucl_YbeY"/>
    <property type="match status" value="1"/>
</dbReference>
<dbReference type="InterPro" id="IPR023091">
    <property type="entry name" value="MetalPrtase_cat_dom_sf_prd"/>
</dbReference>
<keyword evidence="7" id="KW-0698">rRNA processing</keyword>
<evidence type="ECO:0000256" key="5">
    <source>
        <dbReference type="ARBA" id="ARBA00022801"/>
    </source>
</evidence>
<evidence type="ECO:0000256" key="1">
    <source>
        <dbReference type="ARBA" id="ARBA00010875"/>
    </source>
</evidence>
<dbReference type="Gene3D" id="3.40.390.30">
    <property type="entry name" value="Metalloproteases ('zincins'), catalytic domain"/>
    <property type="match status" value="1"/>
</dbReference>
<dbReference type="PROSITE" id="PS01306">
    <property type="entry name" value="UPF0054"/>
    <property type="match status" value="1"/>
</dbReference>
<keyword evidence="2 7" id="KW-0540">Nuclease</keyword>
<evidence type="ECO:0000256" key="7">
    <source>
        <dbReference type="HAMAP-Rule" id="MF_00009"/>
    </source>
</evidence>
<evidence type="ECO:0000256" key="4">
    <source>
        <dbReference type="ARBA" id="ARBA00022759"/>
    </source>
</evidence>
<keyword evidence="3 7" id="KW-0479">Metal-binding</keyword>
<evidence type="ECO:0000313" key="8">
    <source>
        <dbReference type="EMBL" id="WRQ89160.1"/>
    </source>
</evidence>
<dbReference type="SUPFAM" id="SSF55486">
    <property type="entry name" value="Metalloproteases ('zincins'), catalytic domain"/>
    <property type="match status" value="1"/>
</dbReference>
<reference evidence="8 9" key="1">
    <citation type="submission" date="2023-12" db="EMBL/GenBank/DDBJ databases">
        <title>Description of an unclassified Opitutus bacterium of Verrucomicrobiota.</title>
        <authorList>
            <person name="Zhang D.-F."/>
        </authorList>
    </citation>
    <scope>NUCLEOTIDE SEQUENCE [LARGE SCALE GENOMIC DNA]</scope>
    <source>
        <strain evidence="8 9">WL0086</strain>
    </source>
</reference>
<protein>
    <recommendedName>
        <fullName evidence="7">Endoribonuclease YbeY</fullName>
        <ecNumber evidence="7">3.1.-.-</ecNumber>
    </recommendedName>
</protein>
<proteinExistence type="inferred from homology"/>
<keyword evidence="4 7" id="KW-0255">Endonuclease</keyword>
<keyword evidence="7" id="KW-0690">Ribosome biogenesis</keyword>
<feature type="binding site" evidence="7">
    <location>
        <position position="117"/>
    </location>
    <ligand>
        <name>Zn(2+)</name>
        <dbReference type="ChEBI" id="CHEBI:29105"/>
        <note>catalytic</note>
    </ligand>
</feature>
<keyword evidence="6 7" id="KW-0862">Zinc</keyword>
<feature type="binding site" evidence="7">
    <location>
        <position position="123"/>
    </location>
    <ligand>
        <name>Zn(2+)</name>
        <dbReference type="ChEBI" id="CHEBI:29105"/>
        <note>catalytic</note>
    </ligand>
</feature>
<comment type="similarity">
    <text evidence="1 7">Belongs to the endoribonuclease YbeY family.</text>
</comment>
<dbReference type="EMBL" id="CP139781">
    <property type="protein sequence ID" value="WRQ89160.1"/>
    <property type="molecule type" value="Genomic_DNA"/>
</dbReference>
<gene>
    <name evidence="7 8" type="primary">ybeY</name>
    <name evidence="8" type="ORF">K1X11_007050</name>
</gene>
<keyword evidence="5 7" id="KW-0378">Hydrolase</keyword>
<name>A0ABZ1CFU5_9BACT</name>
<dbReference type="EC" id="3.1.-.-" evidence="7"/>
<organism evidence="8 9">
    <name type="scientific">Actomonas aquatica</name>
    <dbReference type="NCBI Taxonomy" id="2866162"/>
    <lineage>
        <taxon>Bacteria</taxon>
        <taxon>Pseudomonadati</taxon>
        <taxon>Verrucomicrobiota</taxon>
        <taxon>Opitutia</taxon>
        <taxon>Opitutales</taxon>
        <taxon>Opitutaceae</taxon>
        <taxon>Actomonas</taxon>
    </lineage>
</organism>
<comment type="function">
    <text evidence="7">Single strand-specific metallo-endoribonuclease involved in late-stage 70S ribosome quality control and in maturation of the 3' terminus of the 16S rRNA.</text>
</comment>
<keyword evidence="7" id="KW-0963">Cytoplasm</keyword>
<dbReference type="InterPro" id="IPR020549">
    <property type="entry name" value="YbeY_CS"/>
</dbReference>
<dbReference type="PANTHER" id="PTHR46986">
    <property type="entry name" value="ENDORIBONUCLEASE YBEY, CHLOROPLASTIC"/>
    <property type="match status" value="1"/>
</dbReference>
<evidence type="ECO:0000313" key="9">
    <source>
        <dbReference type="Proteomes" id="UP000738431"/>
    </source>
</evidence>
<keyword evidence="9" id="KW-1185">Reference proteome</keyword>
<feature type="binding site" evidence="7">
    <location>
        <position position="113"/>
    </location>
    <ligand>
        <name>Zn(2+)</name>
        <dbReference type="ChEBI" id="CHEBI:29105"/>
        <note>catalytic</note>
    </ligand>
</feature>
<dbReference type="PANTHER" id="PTHR46986:SF1">
    <property type="entry name" value="ENDORIBONUCLEASE YBEY, CHLOROPLASTIC"/>
    <property type="match status" value="1"/>
</dbReference>
<dbReference type="NCBIfam" id="TIGR00043">
    <property type="entry name" value="rRNA maturation RNase YbeY"/>
    <property type="match status" value="1"/>
</dbReference>
<comment type="cofactor">
    <cofactor evidence="7">
        <name>Zn(2+)</name>
        <dbReference type="ChEBI" id="CHEBI:29105"/>
    </cofactor>
    <text evidence="7">Binds 1 zinc ion.</text>
</comment>
<evidence type="ECO:0000256" key="3">
    <source>
        <dbReference type="ARBA" id="ARBA00022723"/>
    </source>
</evidence>
<dbReference type="Proteomes" id="UP000738431">
    <property type="component" value="Chromosome"/>
</dbReference>
<dbReference type="InterPro" id="IPR002036">
    <property type="entry name" value="YbeY"/>
</dbReference>